<dbReference type="InterPro" id="IPR032781">
    <property type="entry name" value="ABC_tran_Xtn"/>
</dbReference>
<dbReference type="InterPro" id="IPR017871">
    <property type="entry name" value="ABC_transporter-like_CS"/>
</dbReference>
<feature type="coiled-coil region" evidence="3">
    <location>
        <begin position="248"/>
        <end position="282"/>
    </location>
</feature>
<dbReference type="EMBL" id="JALPRK010000011">
    <property type="protein sequence ID" value="MCK8488166.1"/>
    <property type="molecule type" value="Genomic_DNA"/>
</dbReference>
<dbReference type="GO" id="GO:0005524">
    <property type="term" value="F:ATP binding"/>
    <property type="evidence" value="ECO:0007669"/>
    <property type="project" value="UniProtKB-KW"/>
</dbReference>
<feature type="region of interest" description="Disordered" evidence="4">
    <location>
        <begin position="548"/>
        <end position="586"/>
    </location>
</feature>
<dbReference type="PANTHER" id="PTHR42855">
    <property type="entry name" value="ABC TRANSPORTER ATP-BINDING SUBUNIT"/>
    <property type="match status" value="1"/>
</dbReference>
<gene>
    <name evidence="6" type="ORF">M0651_13365</name>
</gene>
<evidence type="ECO:0000256" key="4">
    <source>
        <dbReference type="SAM" id="MobiDB-lite"/>
    </source>
</evidence>
<feature type="coiled-coil region" evidence="3">
    <location>
        <begin position="593"/>
        <end position="653"/>
    </location>
</feature>
<dbReference type="Proteomes" id="UP001139534">
    <property type="component" value="Unassembled WGS sequence"/>
</dbReference>
<dbReference type="AlphaFoldDB" id="A0A9X2BTP7"/>
<dbReference type="GO" id="GO:0016887">
    <property type="term" value="F:ATP hydrolysis activity"/>
    <property type="evidence" value="ECO:0007669"/>
    <property type="project" value="InterPro"/>
</dbReference>
<evidence type="ECO:0000313" key="7">
    <source>
        <dbReference type="Proteomes" id="UP001139534"/>
    </source>
</evidence>
<accession>A0A9X2BTP7</accession>
<dbReference type="SMART" id="SM00382">
    <property type="entry name" value="AAA"/>
    <property type="match status" value="2"/>
</dbReference>
<dbReference type="FunFam" id="3.40.50.300:FF:000011">
    <property type="entry name" value="Putative ABC transporter ATP-binding component"/>
    <property type="match status" value="1"/>
</dbReference>
<feature type="domain" description="ABC transporter" evidence="5">
    <location>
        <begin position="3"/>
        <end position="259"/>
    </location>
</feature>
<dbReference type="PROSITE" id="PS00211">
    <property type="entry name" value="ABC_TRANSPORTER_1"/>
    <property type="match status" value="2"/>
</dbReference>
<feature type="compositionally biased region" description="Low complexity" evidence="4">
    <location>
        <begin position="576"/>
        <end position="586"/>
    </location>
</feature>
<evidence type="ECO:0000313" key="6">
    <source>
        <dbReference type="EMBL" id="MCK8488166.1"/>
    </source>
</evidence>
<evidence type="ECO:0000259" key="5">
    <source>
        <dbReference type="PROSITE" id="PS50893"/>
    </source>
</evidence>
<reference evidence="6" key="1">
    <citation type="submission" date="2022-04" db="EMBL/GenBank/DDBJ databases">
        <authorList>
            <person name="Seo M.-J."/>
        </authorList>
    </citation>
    <scope>NUCLEOTIDE SEQUENCE</scope>
    <source>
        <strain evidence="6">MBLB2552</strain>
    </source>
</reference>
<evidence type="ECO:0000256" key="2">
    <source>
        <dbReference type="ARBA" id="ARBA00022840"/>
    </source>
</evidence>
<evidence type="ECO:0000256" key="3">
    <source>
        <dbReference type="SAM" id="Coils"/>
    </source>
</evidence>
<organism evidence="6 7">
    <name type="scientific">Paenibacillus mellifer</name>
    <dbReference type="NCBI Taxonomy" id="2937794"/>
    <lineage>
        <taxon>Bacteria</taxon>
        <taxon>Bacillati</taxon>
        <taxon>Bacillota</taxon>
        <taxon>Bacilli</taxon>
        <taxon>Bacillales</taxon>
        <taxon>Paenibacillaceae</taxon>
        <taxon>Paenibacillus</taxon>
    </lineage>
</organism>
<dbReference type="CDD" id="cd03221">
    <property type="entry name" value="ABCF_EF-3"/>
    <property type="match status" value="2"/>
</dbReference>
<dbReference type="Gene3D" id="3.40.50.300">
    <property type="entry name" value="P-loop containing nucleotide triphosphate hydrolases"/>
    <property type="match status" value="2"/>
</dbReference>
<feature type="compositionally biased region" description="Low complexity" evidence="4">
    <location>
        <begin position="548"/>
        <end position="568"/>
    </location>
</feature>
<dbReference type="PANTHER" id="PTHR42855:SF2">
    <property type="entry name" value="DRUG RESISTANCE ABC TRANSPORTER,ATP-BINDING PROTEIN"/>
    <property type="match status" value="1"/>
</dbReference>
<dbReference type="NCBIfam" id="NF000355">
    <property type="entry name" value="ribo_prot_ABC_F"/>
    <property type="match status" value="1"/>
</dbReference>
<evidence type="ECO:0000256" key="1">
    <source>
        <dbReference type="ARBA" id="ARBA00022741"/>
    </source>
</evidence>
<dbReference type="Pfam" id="PF00005">
    <property type="entry name" value="ABC_tran"/>
    <property type="match status" value="2"/>
</dbReference>
<dbReference type="InterPro" id="IPR051309">
    <property type="entry name" value="ABCF_ATPase"/>
</dbReference>
<protein>
    <submittedName>
        <fullName evidence="6">ATP-binding cassette domain-containing protein</fullName>
    </submittedName>
</protein>
<keyword evidence="3" id="KW-0175">Coiled coil</keyword>
<comment type="caution">
    <text evidence="6">The sequence shown here is derived from an EMBL/GenBank/DDBJ whole genome shotgun (WGS) entry which is preliminary data.</text>
</comment>
<feature type="domain" description="ABC transporter" evidence="5">
    <location>
        <begin position="335"/>
        <end position="547"/>
    </location>
</feature>
<keyword evidence="1" id="KW-0547">Nucleotide-binding</keyword>
<dbReference type="InterPro" id="IPR003593">
    <property type="entry name" value="AAA+_ATPase"/>
</dbReference>
<keyword evidence="2 6" id="KW-0067">ATP-binding</keyword>
<sequence>MMIQGQNIQKYYGAELVLSDVTFEIKTGETVGLIGRNGAGKTTLMKLLSGRERPDQGLLSVRKNARIGSLAQIPDYTREETVYDVLLGAFADLRSLEAEMRRLEAEMAGASETGSLDSLLRQYGRRQETFERGGGYEIEASIARVAEGLGIPEEQFDRPFASLSGGEKTKVGLAVILLREPDLLLLDEPTNHLDMAATEWLEGYVRAFPGTCVIISHDRYFLDAVVGKVIELEDGEAFTFHGNYSYYKEEKERRLLQQFAEYEEQQKKIKKMQESIKQLIEWGNRSNPPNPGFHRRAASMQKALDRMVKLKRPILERKRIDLELDHADRSGKDVIVFKEVGDFRGGRVLYRGLTHTLRYGEAAVLIGDNGAGKSTLLKNILGQEPPQEGEVRLGARIEPGYLAQQAAPADHDETVLQYFRDEIGLEAGEARGQLARFLFYGADVFKKVSSLSGGEWTRLRLAVLMHRKPNLLVLDEPTNHLDIDSREALEEALEEYPGTLLAVSHDRYFINKVAGQVWALAGGRLTVTLGGYEDYRAELARKAAAAGDAGPAGRVAEGPRAAGPAATGGSAGGAEGDAAAGAARKPGAHPASVRKLEADYAAAEAELAAVDAAMQEPEAACDAARLAELQERRDALQLRSDELLQQYVTLLEENPN</sequence>
<dbReference type="Pfam" id="PF12848">
    <property type="entry name" value="ABC_tran_Xtn"/>
    <property type="match status" value="1"/>
</dbReference>
<dbReference type="SUPFAM" id="SSF52540">
    <property type="entry name" value="P-loop containing nucleoside triphosphate hydrolases"/>
    <property type="match status" value="2"/>
</dbReference>
<feature type="coiled-coil region" evidence="3">
    <location>
        <begin position="86"/>
        <end position="113"/>
    </location>
</feature>
<keyword evidence="7" id="KW-1185">Reference proteome</keyword>
<name>A0A9X2BTP7_9BACL</name>
<proteinExistence type="predicted"/>
<dbReference type="InterPro" id="IPR003439">
    <property type="entry name" value="ABC_transporter-like_ATP-bd"/>
</dbReference>
<dbReference type="InterPro" id="IPR027417">
    <property type="entry name" value="P-loop_NTPase"/>
</dbReference>
<dbReference type="PROSITE" id="PS50893">
    <property type="entry name" value="ABC_TRANSPORTER_2"/>
    <property type="match status" value="2"/>
</dbReference>
<dbReference type="RefSeq" id="WP_248552246.1">
    <property type="nucleotide sequence ID" value="NZ_JALPRK010000011.1"/>
</dbReference>